<sequence>MPRPRSLTETEIAAAALAVIDRDGLDALSMRAVAKQLGTGTMSLYRYVEDRAQLETLVVDLVLGSVDYTLPPRAPWRRQVSILLGRARDAVAAHPAAVPLTLAHRHASEESRRLGETLLGVLAGAGFAGRRRVIAFRCLLGHLYGALQLDNLGPLAGPGTAALAELPADRYPLLAETAAEAVGVPPEEEFRRGLALILAGFPDEPGGPG</sequence>
<dbReference type="PANTHER" id="PTHR30055:SF151">
    <property type="entry name" value="TRANSCRIPTIONAL REGULATORY PROTEIN"/>
    <property type="match status" value="1"/>
</dbReference>
<dbReference type="Pfam" id="PF00440">
    <property type="entry name" value="TetR_N"/>
    <property type="match status" value="1"/>
</dbReference>
<dbReference type="InterPro" id="IPR004111">
    <property type="entry name" value="Repressor_TetR_C"/>
</dbReference>
<feature type="domain" description="HTH tetR-type" evidence="5">
    <location>
        <begin position="6"/>
        <end position="66"/>
    </location>
</feature>
<dbReference type="EMBL" id="JACHGN010000002">
    <property type="protein sequence ID" value="MBB5131474.1"/>
    <property type="molecule type" value="Genomic_DNA"/>
</dbReference>
<dbReference type="GO" id="GO:0000976">
    <property type="term" value="F:transcription cis-regulatory region binding"/>
    <property type="evidence" value="ECO:0007669"/>
    <property type="project" value="TreeGrafter"/>
</dbReference>
<evidence type="ECO:0000256" key="2">
    <source>
        <dbReference type="ARBA" id="ARBA00023125"/>
    </source>
</evidence>
<evidence type="ECO:0000256" key="4">
    <source>
        <dbReference type="PROSITE-ProRule" id="PRU00335"/>
    </source>
</evidence>
<keyword evidence="1" id="KW-0805">Transcription regulation</keyword>
<dbReference type="SUPFAM" id="SSF48498">
    <property type="entry name" value="Tetracyclin repressor-like, C-terminal domain"/>
    <property type="match status" value="1"/>
</dbReference>
<dbReference type="PANTHER" id="PTHR30055">
    <property type="entry name" value="HTH-TYPE TRANSCRIPTIONAL REGULATOR RUTR"/>
    <property type="match status" value="1"/>
</dbReference>
<dbReference type="Pfam" id="PF02909">
    <property type="entry name" value="TetR_C_1"/>
    <property type="match status" value="1"/>
</dbReference>
<proteinExistence type="predicted"/>
<feature type="DNA-binding region" description="H-T-H motif" evidence="4">
    <location>
        <begin position="29"/>
        <end position="48"/>
    </location>
</feature>
<dbReference type="Proteomes" id="UP000578449">
    <property type="component" value="Unassembled WGS sequence"/>
</dbReference>
<name>A0A840NS52_9ACTN</name>
<dbReference type="Gene3D" id="1.10.357.10">
    <property type="entry name" value="Tetracycline Repressor, domain 2"/>
    <property type="match status" value="1"/>
</dbReference>
<evidence type="ECO:0000313" key="6">
    <source>
        <dbReference type="EMBL" id="MBB5131474.1"/>
    </source>
</evidence>
<keyword evidence="2 4" id="KW-0238">DNA-binding</keyword>
<dbReference type="InterPro" id="IPR050109">
    <property type="entry name" value="HTH-type_TetR-like_transc_reg"/>
</dbReference>
<comment type="caution">
    <text evidence="6">The sequence shown here is derived from an EMBL/GenBank/DDBJ whole genome shotgun (WGS) entry which is preliminary data.</text>
</comment>
<dbReference type="RefSeq" id="WP_185048294.1">
    <property type="nucleotide sequence ID" value="NZ_BAABIX010000022.1"/>
</dbReference>
<keyword evidence="3" id="KW-0804">Transcription</keyword>
<dbReference type="AlphaFoldDB" id="A0A840NS52"/>
<dbReference type="InterPro" id="IPR036271">
    <property type="entry name" value="Tet_transcr_reg_TetR-rel_C_sf"/>
</dbReference>
<evidence type="ECO:0000313" key="7">
    <source>
        <dbReference type="Proteomes" id="UP000578449"/>
    </source>
</evidence>
<dbReference type="SUPFAM" id="SSF46689">
    <property type="entry name" value="Homeodomain-like"/>
    <property type="match status" value="1"/>
</dbReference>
<organism evidence="6 7">
    <name type="scientific">Thermocatellispora tengchongensis</name>
    <dbReference type="NCBI Taxonomy" id="1073253"/>
    <lineage>
        <taxon>Bacteria</taxon>
        <taxon>Bacillati</taxon>
        <taxon>Actinomycetota</taxon>
        <taxon>Actinomycetes</taxon>
        <taxon>Streptosporangiales</taxon>
        <taxon>Streptosporangiaceae</taxon>
        <taxon>Thermocatellispora</taxon>
    </lineage>
</organism>
<dbReference type="InterPro" id="IPR009057">
    <property type="entry name" value="Homeodomain-like_sf"/>
</dbReference>
<keyword evidence="7" id="KW-1185">Reference proteome</keyword>
<dbReference type="InterPro" id="IPR001647">
    <property type="entry name" value="HTH_TetR"/>
</dbReference>
<evidence type="ECO:0000256" key="1">
    <source>
        <dbReference type="ARBA" id="ARBA00023015"/>
    </source>
</evidence>
<evidence type="ECO:0000259" key="5">
    <source>
        <dbReference type="PROSITE" id="PS50977"/>
    </source>
</evidence>
<gene>
    <name evidence="6" type="ORF">HNP84_001180</name>
</gene>
<dbReference type="GO" id="GO:0003700">
    <property type="term" value="F:DNA-binding transcription factor activity"/>
    <property type="evidence" value="ECO:0007669"/>
    <property type="project" value="TreeGrafter"/>
</dbReference>
<dbReference type="PROSITE" id="PS50977">
    <property type="entry name" value="HTH_TETR_2"/>
    <property type="match status" value="1"/>
</dbReference>
<dbReference type="GO" id="GO:0045892">
    <property type="term" value="P:negative regulation of DNA-templated transcription"/>
    <property type="evidence" value="ECO:0007669"/>
    <property type="project" value="InterPro"/>
</dbReference>
<protein>
    <submittedName>
        <fullName evidence="6">AcrR family transcriptional regulator</fullName>
    </submittedName>
</protein>
<evidence type="ECO:0000256" key="3">
    <source>
        <dbReference type="ARBA" id="ARBA00023163"/>
    </source>
</evidence>
<accession>A0A840NS52</accession>
<reference evidence="6 7" key="1">
    <citation type="submission" date="2020-08" db="EMBL/GenBank/DDBJ databases">
        <title>Genomic Encyclopedia of Type Strains, Phase IV (KMG-IV): sequencing the most valuable type-strain genomes for metagenomic binning, comparative biology and taxonomic classification.</title>
        <authorList>
            <person name="Goeker M."/>
        </authorList>
    </citation>
    <scope>NUCLEOTIDE SEQUENCE [LARGE SCALE GENOMIC DNA]</scope>
    <source>
        <strain evidence="6 7">DSM 45615</strain>
    </source>
</reference>